<reference evidence="5 6" key="1">
    <citation type="submission" date="2019-11" db="EMBL/GenBank/DDBJ databases">
        <title>Gracilibacillus salitolerans sp. nov., a moderate halophile isolated from a saline soil in northwest China.</title>
        <authorList>
            <person name="Gan L."/>
        </authorList>
    </citation>
    <scope>NUCLEOTIDE SEQUENCE [LARGE SCALE GENOMIC DNA]</scope>
    <source>
        <strain evidence="5 6">SCU50</strain>
    </source>
</reference>
<accession>A0A5Q2TKD7</accession>
<proteinExistence type="predicted"/>
<feature type="domain" description="Alpha-galactosidase NEW3" evidence="4">
    <location>
        <begin position="402"/>
        <end position="463"/>
    </location>
</feature>
<dbReference type="Pfam" id="PF02585">
    <property type="entry name" value="PIG-L"/>
    <property type="match status" value="1"/>
</dbReference>
<evidence type="ECO:0000256" key="2">
    <source>
        <dbReference type="SAM" id="Coils"/>
    </source>
</evidence>
<sequence>MFKKGLKAVLAFALVLPFLMPSVTFGEEKEGASEYDQKLWSVVKPLSTITSFMNTGAHPDDERSHLLAYLSRGLGVHSSSIIANRGEGGQNEIGSEIGEGLGIIRSREMIEASEVTGVKVFHLSEVTNDAIYDFGFSKDPDDTLNIWGEEVTYERFIRIIREYQPDIVMPAFRDVESQHGHHRAINQLSKRAFEDAANPDVFPEHLEEGIEPWQIKKLYLPAASPEEATIGIEIGDYDEVYGMTYPQLGEESRYLHKSQGMGNDIEPGSRIEYLELFQSAVGEIPEQEDSIFEDLSYDFNEYANKLTKSGNSIKNDLKKLQSELDDVIEAYPNSGDVLTESHEALKQLRKTSNKVDKVRLQNVDKNDLVHRLEVKEEQLQETSKVAAKLDVSTTVANPVLAQGGQTSVTVELINNGNETINDLDVNLNVPSNWTVKGDFDSSNLKPGEAASIEFEVIVPEDEEYYNPYAEDVIKTEVTYEVNKQQTSVEFLTGETTAVIPEVGLAAEPGSLAINTALDREPITVDVTVTNYTQSAITTDVSLQTPEGWAAVESKEVTFAADETEKEVSFTVTPPEELVDNEAFDLTPTAVVDGKELATSIQVISYDHIGTFYHLESSSVEGVAFDLQFDQDLKVGYVESGYDTVADNLTEVGMDITKIEDFATEDLSQYDTIVVGIRAYLSRSDLSENNDRLLKFVESGGHAVVQYHKPWDNWDTDNTAPYKLELGQPSIEWRVTDENSPYEILNEDHAVLNQPNQITDTDWSGWLQDRALYYPMAWSNEYETIVNMTDIDGDTFDSGILVADYGEGTYIYSNLVWYRQIQGLVPGGYRIFTNLINFQGSQD</sequence>
<keyword evidence="2" id="KW-0175">Coiled coil</keyword>
<keyword evidence="6" id="KW-1185">Reference proteome</keyword>
<keyword evidence="3" id="KW-0732">Signal</keyword>
<protein>
    <recommendedName>
        <fullName evidence="4">Alpha-galactosidase NEW3 domain-containing protein</fullName>
    </recommendedName>
</protein>
<feature type="chain" id="PRO_5024455160" description="Alpha-galactosidase NEW3 domain-containing protein" evidence="3">
    <location>
        <begin position="27"/>
        <end position="842"/>
    </location>
</feature>
<feature type="signal peptide" evidence="3">
    <location>
        <begin position="1"/>
        <end position="26"/>
    </location>
</feature>
<dbReference type="AlphaFoldDB" id="A0A5Q2TKD7"/>
<dbReference type="InterPro" id="IPR018905">
    <property type="entry name" value="A-galactase_NEW3"/>
</dbReference>
<dbReference type="Gene3D" id="3.40.50.10320">
    <property type="entry name" value="LmbE-like"/>
    <property type="match status" value="1"/>
</dbReference>
<dbReference type="InterPro" id="IPR024078">
    <property type="entry name" value="LmbE-like_dom_sf"/>
</dbReference>
<evidence type="ECO:0000256" key="1">
    <source>
        <dbReference type="ARBA" id="ARBA00001947"/>
    </source>
</evidence>
<dbReference type="Pfam" id="PF10633">
    <property type="entry name" value="NPCBM_assoc"/>
    <property type="match status" value="1"/>
</dbReference>
<evidence type="ECO:0000259" key="4">
    <source>
        <dbReference type="Pfam" id="PF10633"/>
    </source>
</evidence>
<gene>
    <name evidence="5" type="ORF">GI584_07095</name>
</gene>
<evidence type="ECO:0000313" key="6">
    <source>
        <dbReference type="Proteomes" id="UP000339690"/>
    </source>
</evidence>
<dbReference type="SUPFAM" id="SSF52317">
    <property type="entry name" value="Class I glutamine amidotransferase-like"/>
    <property type="match status" value="1"/>
</dbReference>
<dbReference type="Proteomes" id="UP000339690">
    <property type="component" value="Chromosome"/>
</dbReference>
<dbReference type="Gene3D" id="2.60.40.10">
    <property type="entry name" value="Immunoglobulins"/>
    <property type="match status" value="1"/>
</dbReference>
<comment type="cofactor">
    <cofactor evidence="1">
        <name>Zn(2+)</name>
        <dbReference type="ChEBI" id="CHEBI:29105"/>
    </cofactor>
</comment>
<dbReference type="InterPro" id="IPR029062">
    <property type="entry name" value="Class_I_gatase-like"/>
</dbReference>
<organism evidence="5 6">
    <name type="scientific">Gracilibacillus salitolerans</name>
    <dbReference type="NCBI Taxonomy" id="2663022"/>
    <lineage>
        <taxon>Bacteria</taxon>
        <taxon>Bacillati</taxon>
        <taxon>Bacillota</taxon>
        <taxon>Bacilli</taxon>
        <taxon>Bacillales</taxon>
        <taxon>Bacillaceae</taxon>
        <taxon>Gracilibacillus</taxon>
    </lineage>
</organism>
<name>A0A5Q2TKD7_9BACI</name>
<dbReference type="InterPro" id="IPR003737">
    <property type="entry name" value="GlcNAc_PI_deacetylase-related"/>
</dbReference>
<evidence type="ECO:0000256" key="3">
    <source>
        <dbReference type="SAM" id="SignalP"/>
    </source>
</evidence>
<dbReference type="EMBL" id="CP045915">
    <property type="protein sequence ID" value="QGH33798.1"/>
    <property type="molecule type" value="Genomic_DNA"/>
</dbReference>
<dbReference type="SUPFAM" id="SSF102588">
    <property type="entry name" value="LmbE-like"/>
    <property type="match status" value="1"/>
</dbReference>
<feature type="coiled-coil region" evidence="2">
    <location>
        <begin position="303"/>
        <end position="330"/>
    </location>
</feature>
<dbReference type="KEGG" id="grc:GI584_07095"/>
<dbReference type="InterPro" id="IPR013783">
    <property type="entry name" value="Ig-like_fold"/>
</dbReference>
<dbReference type="RefSeq" id="WP_153790770.1">
    <property type="nucleotide sequence ID" value="NZ_CP045915.1"/>
</dbReference>
<evidence type="ECO:0000313" key="5">
    <source>
        <dbReference type="EMBL" id="QGH33798.1"/>
    </source>
</evidence>